<organism evidence="2 3">
    <name type="scientific">Halomarinibacterium sedimenti</name>
    <dbReference type="NCBI Taxonomy" id="2857106"/>
    <lineage>
        <taxon>Bacteria</taxon>
        <taxon>Pseudomonadati</taxon>
        <taxon>Bacteroidota</taxon>
        <taxon>Flavobacteriia</taxon>
        <taxon>Flavobacteriales</taxon>
        <taxon>Flavobacteriaceae</taxon>
        <taxon>Halomarinibacterium</taxon>
    </lineage>
</organism>
<dbReference type="InterPro" id="IPR006121">
    <property type="entry name" value="HMA_dom"/>
</dbReference>
<dbReference type="EMBL" id="JAHWDP010000001">
    <property type="protein sequence ID" value="MBW2937037.1"/>
    <property type="molecule type" value="Genomic_DNA"/>
</dbReference>
<evidence type="ECO:0000313" key="3">
    <source>
        <dbReference type="Proteomes" id="UP001138686"/>
    </source>
</evidence>
<feature type="domain" description="HMA" evidence="1">
    <location>
        <begin position="50"/>
        <end position="117"/>
    </location>
</feature>
<comment type="caution">
    <text evidence="2">The sequence shown here is derived from an EMBL/GenBank/DDBJ whole genome shotgun (WGS) entry which is preliminary data.</text>
</comment>
<dbReference type="AlphaFoldDB" id="A0A9X1JXZ7"/>
<evidence type="ECO:0000313" key="2">
    <source>
        <dbReference type="EMBL" id="MBW2937037.1"/>
    </source>
</evidence>
<protein>
    <submittedName>
        <fullName evidence="2">Cation transporter</fullName>
    </submittedName>
</protein>
<keyword evidence="3" id="KW-1185">Reference proteome</keyword>
<accession>A0A9X1JXZ7</accession>
<dbReference type="Proteomes" id="UP001138686">
    <property type="component" value="Unassembled WGS sequence"/>
</dbReference>
<name>A0A9X1JXZ7_9FLAO</name>
<dbReference type="RefSeq" id="WP_219051086.1">
    <property type="nucleotide sequence ID" value="NZ_JAHWDP010000001.1"/>
</dbReference>
<dbReference type="Pfam" id="PF00403">
    <property type="entry name" value="HMA"/>
    <property type="match status" value="1"/>
</dbReference>
<sequence>MKTLNILFTFATLSLALVSCKNEVKTETNEVAEVETTETIAVNTEMQATAKAEFTIEGMTCAMGCAKRIEKKLSEMDGVKSATVDFDKKLAMVEFEEGKVTTTSLEETVKGAGDMYSVTEMKTVESFTSSEGKDKVAHECTDKCHKEGCTAEMKAACKKDCKKACCAKKA</sequence>
<dbReference type="GO" id="GO:0046872">
    <property type="term" value="F:metal ion binding"/>
    <property type="evidence" value="ECO:0007669"/>
    <property type="project" value="InterPro"/>
</dbReference>
<evidence type="ECO:0000259" key="1">
    <source>
        <dbReference type="PROSITE" id="PS50846"/>
    </source>
</evidence>
<dbReference type="CDD" id="cd00371">
    <property type="entry name" value="HMA"/>
    <property type="match status" value="1"/>
</dbReference>
<proteinExistence type="predicted"/>
<gene>
    <name evidence="2" type="ORF">KXJ69_02905</name>
</gene>
<dbReference type="PROSITE" id="PS51257">
    <property type="entry name" value="PROKAR_LIPOPROTEIN"/>
    <property type="match status" value="1"/>
</dbReference>
<reference evidence="2" key="1">
    <citation type="submission" date="2021-07" db="EMBL/GenBank/DDBJ databases">
        <title>Aureisphaera sp. CAU 1614 isolated from sea sediment.</title>
        <authorList>
            <person name="Kim W."/>
        </authorList>
    </citation>
    <scope>NUCLEOTIDE SEQUENCE</scope>
    <source>
        <strain evidence="2">CAU 1614</strain>
    </source>
</reference>
<dbReference type="PROSITE" id="PS50846">
    <property type="entry name" value="HMA_2"/>
    <property type="match status" value="1"/>
</dbReference>